<dbReference type="AlphaFoldDB" id="G8BXJ9"/>
<protein>
    <recommendedName>
        <fullName evidence="6">Transcription factor CBF/NF-Y/archaeal histone domain-containing protein</fullName>
    </recommendedName>
</protein>
<comment type="subcellular location">
    <subcellularLocation>
        <location evidence="1">Nucleus</location>
    </subcellularLocation>
</comment>
<keyword evidence="2" id="KW-0539">Nucleus</keyword>
<proteinExistence type="predicted"/>
<dbReference type="PANTHER" id="PTHR10252">
    <property type="entry name" value="HISTONE-LIKE TRANSCRIPTION FACTOR CCAAT-RELATED"/>
    <property type="match status" value="1"/>
</dbReference>
<dbReference type="InterPro" id="IPR009072">
    <property type="entry name" value="Histone-fold"/>
</dbReference>
<feature type="compositionally biased region" description="Basic and acidic residues" evidence="3">
    <location>
        <begin position="227"/>
        <end position="236"/>
    </location>
</feature>
<feature type="compositionally biased region" description="Acidic residues" evidence="3">
    <location>
        <begin position="155"/>
        <end position="187"/>
    </location>
</feature>
<evidence type="ECO:0000313" key="5">
    <source>
        <dbReference type="Proteomes" id="UP000005666"/>
    </source>
</evidence>
<dbReference type="HOGENOM" id="CLU_086758_0_0_1"/>
<dbReference type="RefSeq" id="XP_003687061.1">
    <property type="nucleotide sequence ID" value="XM_003687013.1"/>
</dbReference>
<dbReference type="STRING" id="1071381.G8BXJ9"/>
<feature type="region of interest" description="Disordered" evidence="3">
    <location>
        <begin position="128"/>
        <end position="236"/>
    </location>
</feature>
<dbReference type="CDD" id="cd22929">
    <property type="entry name" value="HFD_POLE4-like"/>
    <property type="match status" value="1"/>
</dbReference>
<feature type="compositionally biased region" description="Polar residues" evidence="3">
    <location>
        <begin position="128"/>
        <end position="148"/>
    </location>
</feature>
<dbReference type="EMBL" id="HE612864">
    <property type="protein sequence ID" value="CCE64627.1"/>
    <property type="molecule type" value="Genomic_DNA"/>
</dbReference>
<dbReference type="GO" id="GO:0046982">
    <property type="term" value="F:protein heterodimerization activity"/>
    <property type="evidence" value="ECO:0007669"/>
    <property type="project" value="InterPro"/>
</dbReference>
<keyword evidence="5" id="KW-1185">Reference proteome</keyword>
<dbReference type="GeneID" id="11534530"/>
<dbReference type="Proteomes" id="UP000005666">
    <property type="component" value="Chromosome 9"/>
</dbReference>
<evidence type="ECO:0000313" key="4">
    <source>
        <dbReference type="EMBL" id="CCE64627.1"/>
    </source>
</evidence>
<sequence length="236" mass="26969">MPTAEHVNMMDLDDQSLDNLYKLKAPKLPISKVKKIARCDPEYVITSNSAFIATAFATEIFIKNFAEETIVLSQLSSTNGQKVKRITYADLAKTVQRHEKFHFLTDVIPITKNLKTLVKQNKVRYSNVAPSSGNQRTLPFQSMSTNTNDSKDEVNSGDEIYDENDDIEEAEEEEDDEDDDAEDEDELEAKTVQEQKDMQDELKKVEQLNYVIDLDKEDSNSNDEEINDHYGESDEE</sequence>
<dbReference type="OrthoDB" id="636685at2759"/>
<accession>G8BXJ9</accession>
<dbReference type="eggNOG" id="KOG1658">
    <property type="taxonomic scope" value="Eukaryota"/>
</dbReference>
<evidence type="ECO:0008006" key="6">
    <source>
        <dbReference type="Google" id="ProtNLM"/>
    </source>
</evidence>
<reference evidence="4 5" key="1">
    <citation type="journal article" date="2011" name="Proc. Natl. Acad. Sci. U.S.A.">
        <title>Evolutionary erosion of yeast sex chromosomes by mating-type switching accidents.</title>
        <authorList>
            <person name="Gordon J.L."/>
            <person name="Armisen D."/>
            <person name="Proux-Wera E."/>
            <person name="Oheigeartaigh S.S."/>
            <person name="Byrne K.P."/>
            <person name="Wolfe K.H."/>
        </authorList>
    </citation>
    <scope>NUCLEOTIDE SEQUENCE [LARGE SCALE GENOMIC DNA]</scope>
    <source>
        <strain evidence="5">ATCC 24235 / CBS 4417 / NBRC 1672 / NRRL Y-8282 / UCD 70-5</strain>
    </source>
</reference>
<dbReference type="GO" id="GO:0006261">
    <property type="term" value="P:DNA-templated DNA replication"/>
    <property type="evidence" value="ECO:0007669"/>
    <property type="project" value="TreeGrafter"/>
</dbReference>
<evidence type="ECO:0000256" key="3">
    <source>
        <dbReference type="SAM" id="MobiDB-lite"/>
    </source>
</evidence>
<dbReference type="KEGG" id="tpf:TPHA_0I01210"/>
<name>G8BXJ9_TETPH</name>
<dbReference type="Gene3D" id="1.10.20.10">
    <property type="entry name" value="Histone, subunit A"/>
    <property type="match status" value="1"/>
</dbReference>
<dbReference type="OMA" id="AKCDPEH"/>
<organism evidence="4 5">
    <name type="scientific">Tetrapisispora phaffii (strain ATCC 24235 / CBS 4417 / NBRC 1672 / NRRL Y-8282 / UCD 70-5)</name>
    <name type="common">Yeast</name>
    <name type="synonym">Fabospora phaffii</name>
    <dbReference type="NCBI Taxonomy" id="1071381"/>
    <lineage>
        <taxon>Eukaryota</taxon>
        <taxon>Fungi</taxon>
        <taxon>Dikarya</taxon>
        <taxon>Ascomycota</taxon>
        <taxon>Saccharomycotina</taxon>
        <taxon>Saccharomycetes</taxon>
        <taxon>Saccharomycetales</taxon>
        <taxon>Saccharomycetaceae</taxon>
        <taxon>Tetrapisispora</taxon>
    </lineage>
</organism>
<gene>
    <name evidence="4" type="primary">TPHA0I01210</name>
    <name evidence="4" type="ordered locus">TPHA_0I01210</name>
</gene>
<feature type="compositionally biased region" description="Basic and acidic residues" evidence="3">
    <location>
        <begin position="188"/>
        <end position="206"/>
    </location>
</feature>
<dbReference type="PANTHER" id="PTHR10252:SF54">
    <property type="entry name" value="CHROMATIN ACCESSIBILITY COMPLEX PROTEIN 1"/>
    <property type="match status" value="1"/>
</dbReference>
<dbReference type="SUPFAM" id="SSF47113">
    <property type="entry name" value="Histone-fold"/>
    <property type="match status" value="1"/>
</dbReference>
<dbReference type="InterPro" id="IPR050568">
    <property type="entry name" value="Transcr_DNA_Rep_Reg"/>
</dbReference>
<evidence type="ECO:0000256" key="2">
    <source>
        <dbReference type="ARBA" id="ARBA00023242"/>
    </source>
</evidence>
<evidence type="ECO:0000256" key="1">
    <source>
        <dbReference type="ARBA" id="ARBA00004123"/>
    </source>
</evidence>
<dbReference type="GO" id="GO:0008623">
    <property type="term" value="C:CHRAC"/>
    <property type="evidence" value="ECO:0007669"/>
    <property type="project" value="TreeGrafter"/>
</dbReference>